<gene>
    <name evidence="3" type="ORF">ACOC_LOCUS12886</name>
</gene>
<proteinExistence type="predicted"/>
<dbReference type="EMBL" id="UYYA01005286">
    <property type="protein sequence ID" value="VDM64471.1"/>
    <property type="molecule type" value="Genomic_DNA"/>
</dbReference>
<keyword evidence="1" id="KW-1133">Transmembrane helix</keyword>
<evidence type="ECO:0000313" key="3">
    <source>
        <dbReference type="EMBL" id="VDM64471.1"/>
    </source>
</evidence>
<dbReference type="WBParaSite" id="ACOC_0001288501-mRNA-1">
    <property type="protein sequence ID" value="ACOC_0001288501-mRNA-1"/>
    <property type="gene ID" value="ACOC_0001288501"/>
</dbReference>
<evidence type="ECO:0000313" key="4">
    <source>
        <dbReference type="Proteomes" id="UP000267027"/>
    </source>
</evidence>
<keyword evidence="1" id="KW-0472">Membrane</keyword>
<dbReference type="Pfam" id="PF14705">
    <property type="entry name" value="Costars"/>
    <property type="match status" value="1"/>
</dbReference>
<dbReference type="InterPro" id="IPR027817">
    <property type="entry name" value="Costars_dom"/>
</dbReference>
<dbReference type="AlphaFoldDB" id="A0A158PMJ4"/>
<evidence type="ECO:0000313" key="5">
    <source>
        <dbReference type="WBParaSite" id="ACOC_0001288501-mRNA-1"/>
    </source>
</evidence>
<dbReference type="OrthoDB" id="9871914at2759"/>
<keyword evidence="1" id="KW-0812">Transmembrane</keyword>
<feature type="transmembrane region" description="Helical" evidence="1">
    <location>
        <begin position="75"/>
        <end position="96"/>
    </location>
</feature>
<keyword evidence="4" id="KW-1185">Reference proteome</keyword>
<dbReference type="InterPro" id="IPR038095">
    <property type="entry name" value="Costars_sf"/>
</dbReference>
<dbReference type="Proteomes" id="UP000267027">
    <property type="component" value="Unassembled WGS sequence"/>
</dbReference>
<accession>A0A158PMJ4</accession>
<reference evidence="3 4" key="2">
    <citation type="submission" date="2018-11" db="EMBL/GenBank/DDBJ databases">
        <authorList>
            <consortium name="Pathogen Informatics"/>
        </authorList>
    </citation>
    <scope>NUCLEOTIDE SEQUENCE [LARGE SCALE GENOMIC DNA]</scope>
    <source>
        <strain evidence="3 4">Costa Rica</strain>
    </source>
</reference>
<sequence length="193" mass="21298">MLIRARKYGLVDFDGEMLYQRQDDEKISSGPDPASDFISAVLRDVSSEMNSTAAGMMPASDKLVQNMLDLLSVNLALFLLGFLCVAFNAPLLYILLASRKIREDSKAVSRLRDSLRHVRRTTPNTVHTVIVCDRISPSLCRSLRLCAVSVVLVLSFCIAGLAFAISRANKGYAKFDCGVLIFISQSCRRSLCV</sequence>
<protein>
    <submittedName>
        <fullName evidence="5">Costars domain-containing protein</fullName>
    </submittedName>
</protein>
<name>A0A158PMJ4_ANGCS</name>
<feature type="domain" description="Costars" evidence="2">
    <location>
        <begin position="1"/>
        <end position="26"/>
    </location>
</feature>
<reference evidence="5" key="1">
    <citation type="submission" date="2016-04" db="UniProtKB">
        <authorList>
            <consortium name="WormBaseParasite"/>
        </authorList>
    </citation>
    <scope>IDENTIFICATION</scope>
</reference>
<evidence type="ECO:0000259" key="2">
    <source>
        <dbReference type="Pfam" id="PF14705"/>
    </source>
</evidence>
<feature type="transmembrane region" description="Helical" evidence="1">
    <location>
        <begin position="143"/>
        <end position="165"/>
    </location>
</feature>
<organism evidence="5">
    <name type="scientific">Angiostrongylus costaricensis</name>
    <name type="common">Nematode worm</name>
    <dbReference type="NCBI Taxonomy" id="334426"/>
    <lineage>
        <taxon>Eukaryota</taxon>
        <taxon>Metazoa</taxon>
        <taxon>Ecdysozoa</taxon>
        <taxon>Nematoda</taxon>
        <taxon>Chromadorea</taxon>
        <taxon>Rhabditida</taxon>
        <taxon>Rhabditina</taxon>
        <taxon>Rhabditomorpha</taxon>
        <taxon>Strongyloidea</taxon>
        <taxon>Metastrongylidae</taxon>
        <taxon>Angiostrongylus</taxon>
    </lineage>
</organism>
<evidence type="ECO:0000256" key="1">
    <source>
        <dbReference type="SAM" id="Phobius"/>
    </source>
</evidence>
<dbReference type="Gene3D" id="1.10.10.1540">
    <property type="entry name" value="Costar domain"/>
    <property type="match status" value="1"/>
</dbReference>